<dbReference type="Proteomes" id="UP000316609">
    <property type="component" value="Unassembled WGS sequence"/>
</dbReference>
<dbReference type="EMBL" id="VBOY01000031">
    <property type="protein sequence ID" value="TMQ67752.1"/>
    <property type="molecule type" value="Genomic_DNA"/>
</dbReference>
<proteinExistence type="predicted"/>
<reference evidence="1 2" key="1">
    <citation type="journal article" date="2019" name="Nat. Microbiol.">
        <title>Mediterranean grassland soil C-N compound turnover is dependent on rainfall and depth, and is mediated by genomically divergent microorganisms.</title>
        <authorList>
            <person name="Diamond S."/>
            <person name="Andeer P.F."/>
            <person name="Li Z."/>
            <person name="Crits-Christoph A."/>
            <person name="Burstein D."/>
            <person name="Anantharaman K."/>
            <person name="Lane K.R."/>
            <person name="Thomas B.C."/>
            <person name="Pan C."/>
            <person name="Northen T.R."/>
            <person name="Banfield J.F."/>
        </authorList>
    </citation>
    <scope>NUCLEOTIDE SEQUENCE [LARGE SCALE GENOMIC DNA]</scope>
    <source>
        <strain evidence="1">WS_8</strain>
    </source>
</reference>
<name>A0A538TVU2_UNCEI</name>
<protein>
    <submittedName>
        <fullName evidence="1">Helix-turn-helix domain-containing protein</fullName>
    </submittedName>
</protein>
<gene>
    <name evidence="1" type="ORF">E6K78_03745</name>
</gene>
<accession>A0A538TVU2</accession>
<dbReference type="Pfam" id="PF13551">
    <property type="entry name" value="HTH_29"/>
    <property type="match status" value="1"/>
</dbReference>
<sequence length="157" mass="17039">MRLRLRRTLLWSRRLDPKTRDAGVRVRCRELLKVAAGMTRNVAARELGCVPSTAVRIVARFASHGEAALRDGRTKNERPAVDDGARALELLARAIGQVLDAALSVTCGRSCGGCWCVGDGRGRRCCAPYNRSSPRGSISLKSLPMLDLNFAESGEGM</sequence>
<organism evidence="1 2">
    <name type="scientific">Eiseniibacteriota bacterium</name>
    <dbReference type="NCBI Taxonomy" id="2212470"/>
    <lineage>
        <taxon>Bacteria</taxon>
        <taxon>Candidatus Eiseniibacteriota</taxon>
    </lineage>
</organism>
<dbReference type="AlphaFoldDB" id="A0A538TVU2"/>
<evidence type="ECO:0000313" key="1">
    <source>
        <dbReference type="EMBL" id="TMQ67752.1"/>
    </source>
</evidence>
<comment type="caution">
    <text evidence="1">The sequence shown here is derived from an EMBL/GenBank/DDBJ whole genome shotgun (WGS) entry which is preliminary data.</text>
</comment>
<evidence type="ECO:0000313" key="2">
    <source>
        <dbReference type="Proteomes" id="UP000316609"/>
    </source>
</evidence>